<comment type="caution">
    <text evidence="1">The sequence shown here is derived from an EMBL/GenBank/DDBJ whole genome shotgun (WGS) entry which is preliminary data.</text>
</comment>
<name>A0ABT7A4N8_9ACTN</name>
<dbReference type="EMBL" id="JANCPR020000038">
    <property type="protein sequence ID" value="MDJ1136246.1"/>
    <property type="molecule type" value="Genomic_DNA"/>
</dbReference>
<reference evidence="1 2" key="1">
    <citation type="submission" date="2023-05" db="EMBL/GenBank/DDBJ databases">
        <title>Streptantibioticus silvisoli sp. nov., acidotolerant actinomycetes 1 from pine litter.</title>
        <authorList>
            <person name="Swiecimska M."/>
            <person name="Golinska P."/>
            <person name="Sangal V."/>
            <person name="Wachnowicz B."/>
            <person name="Goodfellow M."/>
        </authorList>
    </citation>
    <scope>NUCLEOTIDE SEQUENCE [LARGE SCALE GENOMIC DNA]</scope>
    <source>
        <strain evidence="1 2">DSM 42109</strain>
    </source>
</reference>
<organism evidence="1 2">
    <name type="scientific">Streptomyces iconiensis</name>
    <dbReference type="NCBI Taxonomy" id="1384038"/>
    <lineage>
        <taxon>Bacteria</taxon>
        <taxon>Bacillati</taxon>
        <taxon>Actinomycetota</taxon>
        <taxon>Actinomycetes</taxon>
        <taxon>Kitasatosporales</taxon>
        <taxon>Streptomycetaceae</taxon>
        <taxon>Streptomyces</taxon>
    </lineage>
</organism>
<gene>
    <name evidence="1" type="ORF">NMN56_030735</name>
</gene>
<sequence length="48" mass="5147">MTRRTTPPMGEHWRLSAADGTWTTTTLSDTAGARIVVIMNAGIVGVVF</sequence>
<evidence type="ECO:0000313" key="2">
    <source>
        <dbReference type="Proteomes" id="UP001214441"/>
    </source>
</evidence>
<evidence type="ECO:0000313" key="1">
    <source>
        <dbReference type="EMBL" id="MDJ1136246.1"/>
    </source>
</evidence>
<dbReference type="Proteomes" id="UP001214441">
    <property type="component" value="Unassembled WGS sequence"/>
</dbReference>
<keyword evidence="2" id="KW-1185">Reference proteome</keyword>
<protein>
    <submittedName>
        <fullName evidence="1">Uncharacterized protein</fullName>
    </submittedName>
</protein>
<dbReference type="RefSeq" id="WP_280842922.1">
    <property type="nucleotide sequence ID" value="NZ_JANCPR020000038.1"/>
</dbReference>
<accession>A0ABT7A4N8</accession>
<proteinExistence type="predicted"/>